<gene>
    <name evidence="1" type="ORF">T05_403</name>
</gene>
<comment type="caution">
    <text evidence="1">The sequence shown here is derived from an EMBL/GenBank/DDBJ whole genome shotgun (WGS) entry which is preliminary data.</text>
</comment>
<keyword evidence="2" id="KW-1185">Reference proteome</keyword>
<organism evidence="1 2">
    <name type="scientific">Trichinella murrelli</name>
    <dbReference type="NCBI Taxonomy" id="144512"/>
    <lineage>
        <taxon>Eukaryota</taxon>
        <taxon>Metazoa</taxon>
        <taxon>Ecdysozoa</taxon>
        <taxon>Nematoda</taxon>
        <taxon>Enoplea</taxon>
        <taxon>Dorylaimia</taxon>
        <taxon>Trichinellida</taxon>
        <taxon>Trichinellidae</taxon>
        <taxon>Trichinella</taxon>
    </lineage>
</organism>
<evidence type="ECO:0000313" key="1">
    <source>
        <dbReference type="EMBL" id="KRX46771.1"/>
    </source>
</evidence>
<dbReference type="Proteomes" id="UP000055048">
    <property type="component" value="Unassembled WGS sequence"/>
</dbReference>
<proteinExistence type="predicted"/>
<evidence type="ECO:0000313" key="2">
    <source>
        <dbReference type="Proteomes" id="UP000055048"/>
    </source>
</evidence>
<name>A0A0V0U7Q3_9BILA</name>
<accession>A0A0V0U7Q3</accession>
<reference evidence="1 2" key="1">
    <citation type="submission" date="2015-01" db="EMBL/GenBank/DDBJ databases">
        <title>Evolution of Trichinella species and genotypes.</title>
        <authorList>
            <person name="Korhonen P.K."/>
            <person name="Edoardo P."/>
            <person name="Giuseppe L.R."/>
            <person name="Gasser R.B."/>
        </authorList>
    </citation>
    <scope>NUCLEOTIDE SEQUENCE [LARGE SCALE GENOMIC DNA]</scope>
    <source>
        <strain evidence="1">ISS417</strain>
    </source>
</reference>
<dbReference type="AlphaFoldDB" id="A0A0V0U7Q3"/>
<dbReference type="OrthoDB" id="5872133at2759"/>
<feature type="non-terminal residue" evidence="1">
    <location>
        <position position="87"/>
    </location>
</feature>
<protein>
    <recommendedName>
        <fullName evidence="3">HAT C-terminal dimerisation domain-containing protein</fullName>
    </recommendedName>
</protein>
<sequence length="87" mass="9898">MASEVGILPISIHGQQSNAEHVCCTPLIFSDRMIPIKSIFRLQVSAERSFNAVKYLKSYFWTTMTEERLNGLAVMRTSILTFPLIFT</sequence>
<evidence type="ECO:0008006" key="3">
    <source>
        <dbReference type="Google" id="ProtNLM"/>
    </source>
</evidence>
<dbReference type="EMBL" id="JYDJ01000052">
    <property type="protein sequence ID" value="KRX46771.1"/>
    <property type="molecule type" value="Genomic_DNA"/>
</dbReference>